<comment type="caution">
    <text evidence="2">The sequence shown here is derived from an EMBL/GenBank/DDBJ whole genome shotgun (WGS) entry which is preliminary data.</text>
</comment>
<dbReference type="EMBL" id="BART01040306">
    <property type="protein sequence ID" value="GAH28061.1"/>
    <property type="molecule type" value="Genomic_DNA"/>
</dbReference>
<name>X1E477_9ZZZZ</name>
<keyword evidence="1" id="KW-0812">Transmembrane</keyword>
<organism evidence="2">
    <name type="scientific">marine sediment metagenome</name>
    <dbReference type="NCBI Taxonomy" id="412755"/>
    <lineage>
        <taxon>unclassified sequences</taxon>
        <taxon>metagenomes</taxon>
        <taxon>ecological metagenomes</taxon>
    </lineage>
</organism>
<sequence>AMANPVVVIILSMIVGAIFGWVSEKVAGMLAKS</sequence>
<evidence type="ECO:0000256" key="1">
    <source>
        <dbReference type="SAM" id="Phobius"/>
    </source>
</evidence>
<proteinExistence type="predicted"/>
<reference evidence="2" key="1">
    <citation type="journal article" date="2014" name="Front. Microbiol.">
        <title>High frequency of phylogenetically diverse reductive dehalogenase-homologous genes in deep subseafloor sedimentary metagenomes.</title>
        <authorList>
            <person name="Kawai M."/>
            <person name="Futagami T."/>
            <person name="Toyoda A."/>
            <person name="Takaki Y."/>
            <person name="Nishi S."/>
            <person name="Hori S."/>
            <person name="Arai W."/>
            <person name="Tsubouchi T."/>
            <person name="Morono Y."/>
            <person name="Uchiyama I."/>
            <person name="Ito T."/>
            <person name="Fujiyama A."/>
            <person name="Inagaki F."/>
            <person name="Takami H."/>
        </authorList>
    </citation>
    <scope>NUCLEOTIDE SEQUENCE</scope>
    <source>
        <strain evidence="2">Expedition CK06-06</strain>
    </source>
</reference>
<evidence type="ECO:0000313" key="2">
    <source>
        <dbReference type="EMBL" id="GAH28061.1"/>
    </source>
</evidence>
<keyword evidence="1" id="KW-0472">Membrane</keyword>
<accession>X1E477</accession>
<dbReference type="AlphaFoldDB" id="X1E477"/>
<gene>
    <name evidence="2" type="ORF">S01H4_65697</name>
</gene>
<feature type="non-terminal residue" evidence="2">
    <location>
        <position position="1"/>
    </location>
</feature>
<keyword evidence="1" id="KW-1133">Transmembrane helix</keyword>
<feature type="transmembrane region" description="Helical" evidence="1">
    <location>
        <begin position="6"/>
        <end position="23"/>
    </location>
</feature>
<protein>
    <submittedName>
        <fullName evidence="2">Uncharacterized protein</fullName>
    </submittedName>
</protein>